<evidence type="ECO:0008006" key="3">
    <source>
        <dbReference type="Google" id="ProtNLM"/>
    </source>
</evidence>
<proteinExistence type="predicted"/>
<gene>
    <name evidence="1" type="ORF">J4709_26775</name>
</gene>
<dbReference type="Proteomes" id="UP000680206">
    <property type="component" value="Unassembled WGS sequence"/>
</dbReference>
<evidence type="ECO:0000313" key="2">
    <source>
        <dbReference type="Proteomes" id="UP000680206"/>
    </source>
</evidence>
<evidence type="ECO:0000313" key="1">
    <source>
        <dbReference type="EMBL" id="MBO2461193.1"/>
    </source>
</evidence>
<comment type="caution">
    <text evidence="1">The sequence shown here is derived from an EMBL/GenBank/DDBJ whole genome shotgun (WGS) entry which is preliminary data.</text>
</comment>
<dbReference type="EMBL" id="JAGEPF010000016">
    <property type="protein sequence ID" value="MBO2461193.1"/>
    <property type="molecule type" value="Genomic_DNA"/>
</dbReference>
<reference evidence="1 2" key="1">
    <citation type="submission" date="2021-03" db="EMBL/GenBank/DDBJ databases">
        <title>Actinomadura violae sp. nov., isolated from lichen in Thailand.</title>
        <authorList>
            <person name="Kanchanasin P."/>
            <person name="Saeng-In P."/>
            <person name="Phongsopitanun W."/>
            <person name="Yuki M."/>
            <person name="Kudo T."/>
            <person name="Ohkuma M."/>
            <person name="Tanasupawat S."/>
        </authorList>
    </citation>
    <scope>NUCLEOTIDE SEQUENCE [LARGE SCALE GENOMIC DNA]</scope>
    <source>
        <strain evidence="1 2">LCR2-06</strain>
    </source>
</reference>
<sequence>MADRHWFGQTPSDYAFKLGADNAVLLDPDKPLTCWSQAAGGAPYDDLLDEDGAATTTIRSATGLGELPPGAIPRFQGPPGVWLVWIDGGAGVRFALVATDLGDTLAKVADAAAAAAAAQEALAALAQVASSGLYSDLSGAPVLARVATTGRYLDLSELPAPGLQFVLKAADGWPTRASTAPDRDRPAMWIGASPAPPNGGAYALDTDLWVAVA</sequence>
<protein>
    <recommendedName>
        <fullName evidence="3">Minor tail protein</fullName>
    </recommendedName>
</protein>
<dbReference type="RefSeq" id="WP_208244554.1">
    <property type="nucleotide sequence ID" value="NZ_JAGEPF010000016.1"/>
</dbReference>
<name>A0ABS3RXK8_9ACTN</name>
<organism evidence="1 2">
    <name type="scientific">Actinomadura violacea</name>
    <dbReference type="NCBI Taxonomy" id="2819934"/>
    <lineage>
        <taxon>Bacteria</taxon>
        <taxon>Bacillati</taxon>
        <taxon>Actinomycetota</taxon>
        <taxon>Actinomycetes</taxon>
        <taxon>Streptosporangiales</taxon>
        <taxon>Thermomonosporaceae</taxon>
        <taxon>Actinomadura</taxon>
    </lineage>
</organism>
<keyword evidence="2" id="KW-1185">Reference proteome</keyword>
<accession>A0ABS3RXK8</accession>